<dbReference type="InterPro" id="IPR001437">
    <property type="entry name" value="Tscrpt_elong_fac_GreA/B_C"/>
</dbReference>
<dbReference type="PANTHER" id="PTHR30437:SF5">
    <property type="entry name" value="REGULATOR OF NUCLEOSIDE DIPHOSPHATE KINASE"/>
    <property type="match status" value="1"/>
</dbReference>
<dbReference type="NCBIfam" id="NF004396">
    <property type="entry name" value="PRK05753.1"/>
    <property type="match status" value="1"/>
</dbReference>
<dbReference type="GO" id="GO:0032784">
    <property type="term" value="P:regulation of DNA-templated transcription elongation"/>
    <property type="evidence" value="ECO:0007669"/>
    <property type="project" value="InterPro"/>
</dbReference>
<dbReference type="InterPro" id="IPR029462">
    <property type="entry name" value="Rnk_N"/>
</dbReference>
<dbReference type="STRING" id="641665.GCA_002104455_03476"/>
<name>A0A1H7NY19_9GAMM</name>
<dbReference type="Gene3D" id="1.10.286.20">
    <property type="match status" value="1"/>
</dbReference>
<dbReference type="GO" id="GO:0006354">
    <property type="term" value="P:DNA-templated transcription elongation"/>
    <property type="evidence" value="ECO:0007669"/>
    <property type="project" value="TreeGrafter"/>
</dbReference>
<evidence type="ECO:0000313" key="4">
    <source>
        <dbReference type="Proteomes" id="UP000199297"/>
    </source>
</evidence>
<dbReference type="Pfam" id="PF01272">
    <property type="entry name" value="GreA_GreB"/>
    <property type="match status" value="1"/>
</dbReference>
<dbReference type="EMBL" id="FOBI01000008">
    <property type="protein sequence ID" value="SEL28510.1"/>
    <property type="molecule type" value="Genomic_DNA"/>
</dbReference>
<dbReference type="SUPFAM" id="SSF54534">
    <property type="entry name" value="FKBP-like"/>
    <property type="match status" value="1"/>
</dbReference>
<dbReference type="Gene3D" id="3.10.50.30">
    <property type="entry name" value="Transcription elongation factor, GreA/GreB, C-terminal domain"/>
    <property type="match status" value="1"/>
</dbReference>
<feature type="domain" description="Regulator of nucleoside diphosphate kinase N-terminal" evidence="2">
    <location>
        <begin position="4"/>
        <end position="42"/>
    </location>
</feature>
<accession>A0A1H7NY19</accession>
<sequence>MIKPKLIISDEDYDRLHAMIEKQDYVPSHDLLIDELERAKIVPKAKLPNNVVRMNSTVTFTMLSSQKTFALKLVYPHETTESGTLSVLTPVGSALIGLSQGQEIEWPLDNNRKTIVHIDSIS</sequence>
<gene>
    <name evidence="3" type="ORF">SAMN05216262_108128</name>
</gene>
<protein>
    <submittedName>
        <fullName evidence="3">GreA/GreB family elongation factor</fullName>
    </submittedName>
</protein>
<dbReference type="GO" id="GO:0003746">
    <property type="term" value="F:translation elongation factor activity"/>
    <property type="evidence" value="ECO:0007669"/>
    <property type="project" value="UniProtKB-KW"/>
</dbReference>
<evidence type="ECO:0000259" key="1">
    <source>
        <dbReference type="Pfam" id="PF01272"/>
    </source>
</evidence>
<reference evidence="4" key="1">
    <citation type="submission" date="2016-10" db="EMBL/GenBank/DDBJ databases">
        <authorList>
            <person name="Varghese N."/>
            <person name="Submissions S."/>
        </authorList>
    </citation>
    <scope>NUCLEOTIDE SEQUENCE [LARGE SCALE GENOMIC DNA]</scope>
    <source>
        <strain evidence="4">CGMCC 1.9127</strain>
    </source>
</reference>
<feature type="domain" description="Transcription elongation factor GreA/GreB C-terminal" evidence="1">
    <location>
        <begin position="48"/>
        <end position="120"/>
    </location>
</feature>
<dbReference type="OrthoDB" id="192847at2"/>
<dbReference type="Pfam" id="PF14760">
    <property type="entry name" value="Rnk_N"/>
    <property type="match status" value="1"/>
</dbReference>
<organism evidence="3 4">
    <name type="scientific">Colwellia chukchiensis</name>
    <dbReference type="NCBI Taxonomy" id="641665"/>
    <lineage>
        <taxon>Bacteria</taxon>
        <taxon>Pseudomonadati</taxon>
        <taxon>Pseudomonadota</taxon>
        <taxon>Gammaproteobacteria</taxon>
        <taxon>Alteromonadales</taxon>
        <taxon>Colwelliaceae</taxon>
        <taxon>Colwellia</taxon>
    </lineage>
</organism>
<dbReference type="RefSeq" id="WP_085284975.1">
    <property type="nucleotide sequence ID" value="NZ_FOBI01000008.1"/>
</dbReference>
<keyword evidence="3" id="KW-0648">Protein biosynthesis</keyword>
<keyword evidence="3" id="KW-0251">Elongation factor</keyword>
<dbReference type="InterPro" id="IPR023459">
    <property type="entry name" value="Tscrpt_elong_fac_GreA/B_fam"/>
</dbReference>
<dbReference type="AlphaFoldDB" id="A0A1H7NY19"/>
<dbReference type="InterPro" id="IPR036953">
    <property type="entry name" value="GreA/GreB_C_sf"/>
</dbReference>
<dbReference type="Proteomes" id="UP000199297">
    <property type="component" value="Unassembled WGS sequence"/>
</dbReference>
<evidence type="ECO:0000259" key="2">
    <source>
        <dbReference type="Pfam" id="PF14760"/>
    </source>
</evidence>
<dbReference type="PANTHER" id="PTHR30437">
    <property type="entry name" value="TRANSCRIPTION ELONGATION FACTOR GREA"/>
    <property type="match status" value="1"/>
</dbReference>
<proteinExistence type="predicted"/>
<evidence type="ECO:0000313" key="3">
    <source>
        <dbReference type="EMBL" id="SEL28510.1"/>
    </source>
</evidence>
<dbReference type="GO" id="GO:0003677">
    <property type="term" value="F:DNA binding"/>
    <property type="evidence" value="ECO:0007669"/>
    <property type="project" value="InterPro"/>
</dbReference>
<keyword evidence="4" id="KW-1185">Reference proteome</keyword>
<dbReference type="GO" id="GO:0070063">
    <property type="term" value="F:RNA polymerase binding"/>
    <property type="evidence" value="ECO:0007669"/>
    <property type="project" value="InterPro"/>
</dbReference>